<evidence type="ECO:0000313" key="4">
    <source>
        <dbReference type="Proteomes" id="UP000078468"/>
    </source>
</evidence>
<dbReference type="EMBL" id="CP015867">
    <property type="protein sequence ID" value="ANJ12006.1"/>
    <property type="molecule type" value="Genomic_DNA"/>
</dbReference>
<keyword evidence="1" id="KW-0560">Oxidoreductase</keyword>
<dbReference type="Pfam" id="PF02826">
    <property type="entry name" value="2-Hacid_dh_C"/>
    <property type="match status" value="1"/>
</dbReference>
<keyword evidence="2" id="KW-0520">NAD</keyword>
<proteinExistence type="predicted"/>
<geneLocation type="plasmid" evidence="4">
    <name>pspa1</name>
</geneLocation>
<sequence length="326" mass="34778">MSRAIPLSPADRSAGERRIAWLPVPAEEMDGLPADLDYASWDGRGPYPTDPARVSFYAPPLTTDTAVILRPLPRMSQLRVIQALSAGVDYLLPHVRPEVLLCNARGVHDASTAEMALTLTLASLRGVPDFVRNQGSGHWRQAIRPSLHGATVLIVGYGSIGAAIEERLRPFGCEVERVARTPRLTAAGRVHSTSDLRDLLPQADVVILSVPLTGQTRHLADATFLGSMKDGALLVNVARGAVADTGALLAEVRTGRIRAALDVTDPEPLPPGHALWTAPGILISPHAGAFTSAMLPHVKRLLGSQLRRFADGRELDNAVSAFPLAG</sequence>
<protein>
    <submittedName>
        <fullName evidence="3">Dihydrofolate reductase</fullName>
    </submittedName>
</protein>
<name>A0A191VAF1_9ACTN</name>
<gene>
    <name evidence="3" type="ORF">Spa2297_33480</name>
</gene>
<organism evidence="3 4">
    <name type="scientific">Streptomyces parvulus</name>
    <dbReference type="NCBI Taxonomy" id="146923"/>
    <lineage>
        <taxon>Bacteria</taxon>
        <taxon>Bacillati</taxon>
        <taxon>Actinomycetota</taxon>
        <taxon>Actinomycetes</taxon>
        <taxon>Kitasatosporales</taxon>
        <taxon>Streptomycetaceae</taxon>
        <taxon>Streptomyces</taxon>
    </lineage>
</organism>
<dbReference type="PANTHER" id="PTHR43333:SF1">
    <property type="entry name" value="D-ISOMER SPECIFIC 2-HYDROXYACID DEHYDROGENASE NAD-BINDING DOMAIN-CONTAINING PROTEIN"/>
    <property type="match status" value="1"/>
</dbReference>
<dbReference type="KEGG" id="spav:Spa2297_33480"/>
<dbReference type="PANTHER" id="PTHR43333">
    <property type="entry name" value="2-HACID_DH_C DOMAIN-CONTAINING PROTEIN"/>
    <property type="match status" value="1"/>
</dbReference>
<dbReference type="AlphaFoldDB" id="A0A191VAF1"/>
<accession>A0A191VAF1</accession>
<evidence type="ECO:0000256" key="1">
    <source>
        <dbReference type="ARBA" id="ARBA00023002"/>
    </source>
</evidence>
<dbReference type="CDD" id="cd12166">
    <property type="entry name" value="2-Hacid_dh_7"/>
    <property type="match status" value="1"/>
</dbReference>
<evidence type="ECO:0000256" key="2">
    <source>
        <dbReference type="ARBA" id="ARBA00023027"/>
    </source>
</evidence>
<dbReference type="RefSeq" id="WP_064732335.1">
    <property type="nucleotide sequence ID" value="NZ_BMRX01000024.1"/>
</dbReference>
<dbReference type="Proteomes" id="UP000078468">
    <property type="component" value="Plasmid pspa1"/>
</dbReference>
<dbReference type="GO" id="GO:0051287">
    <property type="term" value="F:NAD binding"/>
    <property type="evidence" value="ECO:0007669"/>
    <property type="project" value="InterPro"/>
</dbReference>
<dbReference type="GeneID" id="91309824"/>
<dbReference type="GO" id="GO:0016491">
    <property type="term" value="F:oxidoreductase activity"/>
    <property type="evidence" value="ECO:0007669"/>
    <property type="project" value="UniProtKB-KW"/>
</dbReference>
<dbReference type="FunFam" id="3.40.50.720:FF:000593">
    <property type="entry name" value="Dihydrofolate reductase"/>
    <property type="match status" value="1"/>
</dbReference>
<dbReference type="InterPro" id="IPR006140">
    <property type="entry name" value="D-isomer_DH_NAD-bd"/>
</dbReference>
<dbReference type="SUPFAM" id="SSF51735">
    <property type="entry name" value="NAD(P)-binding Rossmann-fold domains"/>
    <property type="match status" value="1"/>
</dbReference>
<evidence type="ECO:0000313" key="3">
    <source>
        <dbReference type="EMBL" id="ANJ12006.1"/>
    </source>
</evidence>
<keyword evidence="3" id="KW-0614">Plasmid</keyword>
<reference evidence="3 4" key="1">
    <citation type="submission" date="2016-05" db="EMBL/GenBank/DDBJ databases">
        <title>Non-Contiguous Finished Genome Sequence of Streptomyces parvulus 2297 Integrated Site-Specifically with Actinophage R4.</title>
        <authorList>
            <person name="Nishizawa T."/>
            <person name="Miura T."/>
            <person name="Harada C."/>
            <person name="Guo Y."/>
            <person name="Narisawa K."/>
            <person name="Ohta H."/>
            <person name="Takahashi H."/>
            <person name="Shirai M."/>
        </authorList>
    </citation>
    <scope>NUCLEOTIDE SEQUENCE [LARGE SCALE GENOMIC DNA]</scope>
    <source>
        <strain evidence="3 4">2297</strain>
        <plasmid evidence="4">pspa1</plasmid>
    </source>
</reference>
<dbReference type="Gene3D" id="3.40.50.720">
    <property type="entry name" value="NAD(P)-binding Rossmann-like Domain"/>
    <property type="match status" value="2"/>
</dbReference>
<dbReference type="InterPro" id="IPR036291">
    <property type="entry name" value="NAD(P)-bd_dom_sf"/>
</dbReference>